<evidence type="ECO:0000313" key="2">
    <source>
        <dbReference type="Proteomes" id="UP001234297"/>
    </source>
</evidence>
<reference evidence="1 2" key="1">
    <citation type="journal article" date="2022" name="Hortic Res">
        <title>A haplotype resolved chromosomal level avocado genome allows analysis of novel avocado genes.</title>
        <authorList>
            <person name="Nath O."/>
            <person name="Fletcher S.J."/>
            <person name="Hayward A."/>
            <person name="Shaw L.M."/>
            <person name="Masouleh A.K."/>
            <person name="Furtado A."/>
            <person name="Henry R.J."/>
            <person name="Mitter N."/>
        </authorList>
    </citation>
    <scope>NUCLEOTIDE SEQUENCE [LARGE SCALE GENOMIC DNA]</scope>
    <source>
        <strain evidence="2">cv. Hass</strain>
    </source>
</reference>
<dbReference type="Proteomes" id="UP001234297">
    <property type="component" value="Chromosome 3"/>
</dbReference>
<gene>
    <name evidence="1" type="ORF">MRB53_009506</name>
</gene>
<comment type="caution">
    <text evidence="1">The sequence shown here is derived from an EMBL/GenBank/DDBJ whole genome shotgun (WGS) entry which is preliminary data.</text>
</comment>
<evidence type="ECO:0000313" key="1">
    <source>
        <dbReference type="EMBL" id="KAJ8635239.1"/>
    </source>
</evidence>
<keyword evidence="2" id="KW-1185">Reference proteome</keyword>
<protein>
    <submittedName>
        <fullName evidence="1">Uncharacterized protein</fullName>
    </submittedName>
</protein>
<dbReference type="EMBL" id="CM056811">
    <property type="protein sequence ID" value="KAJ8635239.1"/>
    <property type="molecule type" value="Genomic_DNA"/>
</dbReference>
<organism evidence="1 2">
    <name type="scientific">Persea americana</name>
    <name type="common">Avocado</name>
    <dbReference type="NCBI Taxonomy" id="3435"/>
    <lineage>
        <taxon>Eukaryota</taxon>
        <taxon>Viridiplantae</taxon>
        <taxon>Streptophyta</taxon>
        <taxon>Embryophyta</taxon>
        <taxon>Tracheophyta</taxon>
        <taxon>Spermatophyta</taxon>
        <taxon>Magnoliopsida</taxon>
        <taxon>Magnoliidae</taxon>
        <taxon>Laurales</taxon>
        <taxon>Lauraceae</taxon>
        <taxon>Persea</taxon>
    </lineage>
</organism>
<sequence>MGKDPKYSLAMPMRPINVPLKTARVPFCAAFHRESRRGSGLLFHQENADRACGFEVEDPYHVRKYVVRMKGLVVAVDAYTNRLRL</sequence>
<proteinExistence type="predicted"/>
<accession>A0ACC2LP79</accession>
<name>A0ACC2LP79_PERAE</name>